<dbReference type="SUPFAM" id="SSF46785">
    <property type="entry name" value="Winged helix' DNA-binding domain"/>
    <property type="match status" value="1"/>
</dbReference>
<dbReference type="EMBL" id="JACSQF010000034">
    <property type="protein sequence ID" value="MBD7982924.1"/>
    <property type="molecule type" value="Genomic_DNA"/>
</dbReference>
<reference evidence="6 7" key="1">
    <citation type="submission" date="2020-08" db="EMBL/GenBank/DDBJ databases">
        <title>A Genomic Blueprint of the Chicken Gut Microbiome.</title>
        <authorList>
            <person name="Gilroy R."/>
            <person name="Ravi A."/>
            <person name="Getino M."/>
            <person name="Pursley I."/>
            <person name="Horton D.L."/>
            <person name="Alikhan N.-F."/>
            <person name="Baker D."/>
            <person name="Gharbi K."/>
            <person name="Hall N."/>
            <person name="Watson M."/>
            <person name="Adriaenssens E.M."/>
            <person name="Foster-Nyarko E."/>
            <person name="Jarju S."/>
            <person name="Secka A."/>
            <person name="Antonio M."/>
            <person name="Oren A."/>
            <person name="Chaudhuri R."/>
            <person name="La Ragione R.M."/>
            <person name="Hildebrand F."/>
            <person name="Pallen M.J."/>
        </authorList>
    </citation>
    <scope>NUCLEOTIDE SEQUENCE [LARGE SCALE GENOMIC DNA]</scope>
    <source>
        <strain evidence="6 7">Sa2CUA9</strain>
    </source>
</reference>
<keyword evidence="7" id="KW-1185">Reference proteome</keyword>
<evidence type="ECO:0000313" key="6">
    <source>
        <dbReference type="EMBL" id="MBD7982924.1"/>
    </source>
</evidence>
<dbReference type="InterPro" id="IPR036390">
    <property type="entry name" value="WH_DNA-bd_sf"/>
</dbReference>
<dbReference type="CDD" id="cd07377">
    <property type="entry name" value="WHTH_GntR"/>
    <property type="match status" value="1"/>
</dbReference>
<name>A0ABR8U554_9CELL</name>
<dbReference type="RefSeq" id="WP_191806103.1">
    <property type="nucleotide sequence ID" value="NZ_JACSQF010000034.1"/>
</dbReference>
<dbReference type="SMART" id="SM00345">
    <property type="entry name" value="HTH_GNTR"/>
    <property type="match status" value="1"/>
</dbReference>
<evidence type="ECO:0000259" key="5">
    <source>
        <dbReference type="PROSITE" id="PS50949"/>
    </source>
</evidence>
<evidence type="ECO:0000256" key="3">
    <source>
        <dbReference type="ARBA" id="ARBA00023163"/>
    </source>
</evidence>
<comment type="caution">
    <text evidence="6">The sequence shown here is derived from an EMBL/GenBank/DDBJ whole genome shotgun (WGS) entry which is preliminary data.</text>
</comment>
<sequence>MSLAVRIDLGAATPHYEQLRAQIAARITAGELTDGQRLPTVRALANDLGIAPGTVARTYRDLEAAGLVTTRRRIGTLVTAPPATLDRAVVSEAAHRFVHTARDHALTDAEIHDLVAAALLGTPTANGTTTPNIHTHRYSDIAKPSSATSE</sequence>
<dbReference type="Pfam" id="PF00392">
    <property type="entry name" value="GntR"/>
    <property type="match status" value="1"/>
</dbReference>
<evidence type="ECO:0000256" key="4">
    <source>
        <dbReference type="SAM" id="MobiDB-lite"/>
    </source>
</evidence>
<keyword evidence="2" id="KW-0238">DNA-binding</keyword>
<dbReference type="Proteomes" id="UP000655570">
    <property type="component" value="Unassembled WGS sequence"/>
</dbReference>
<dbReference type="Gene3D" id="1.10.10.10">
    <property type="entry name" value="Winged helix-like DNA-binding domain superfamily/Winged helix DNA-binding domain"/>
    <property type="match status" value="1"/>
</dbReference>
<dbReference type="PROSITE" id="PS50949">
    <property type="entry name" value="HTH_GNTR"/>
    <property type="match status" value="1"/>
</dbReference>
<keyword evidence="1" id="KW-0805">Transcription regulation</keyword>
<evidence type="ECO:0000256" key="1">
    <source>
        <dbReference type="ARBA" id="ARBA00023015"/>
    </source>
</evidence>
<accession>A0ABR8U554</accession>
<evidence type="ECO:0000256" key="2">
    <source>
        <dbReference type="ARBA" id="ARBA00023125"/>
    </source>
</evidence>
<feature type="region of interest" description="Disordered" evidence="4">
    <location>
        <begin position="126"/>
        <end position="150"/>
    </location>
</feature>
<protein>
    <submittedName>
        <fullName evidence="6">GntR family transcriptional regulator</fullName>
    </submittedName>
</protein>
<dbReference type="PANTHER" id="PTHR38445">
    <property type="entry name" value="HTH-TYPE TRANSCRIPTIONAL REPRESSOR YTRA"/>
    <property type="match status" value="1"/>
</dbReference>
<gene>
    <name evidence="6" type="ORF">H9641_19695</name>
</gene>
<feature type="domain" description="HTH gntR-type" evidence="5">
    <location>
        <begin position="13"/>
        <end position="81"/>
    </location>
</feature>
<dbReference type="InterPro" id="IPR000524">
    <property type="entry name" value="Tscrpt_reg_HTH_GntR"/>
</dbReference>
<evidence type="ECO:0000313" key="7">
    <source>
        <dbReference type="Proteomes" id="UP000655570"/>
    </source>
</evidence>
<dbReference type="PANTHER" id="PTHR38445:SF9">
    <property type="entry name" value="HTH-TYPE TRANSCRIPTIONAL REPRESSOR YTRA"/>
    <property type="match status" value="1"/>
</dbReference>
<keyword evidence="3" id="KW-0804">Transcription</keyword>
<organism evidence="6 7">
    <name type="scientific">Oerskovia merdavium</name>
    <dbReference type="NCBI Taxonomy" id="2762227"/>
    <lineage>
        <taxon>Bacteria</taxon>
        <taxon>Bacillati</taxon>
        <taxon>Actinomycetota</taxon>
        <taxon>Actinomycetes</taxon>
        <taxon>Micrococcales</taxon>
        <taxon>Cellulomonadaceae</taxon>
        <taxon>Oerskovia</taxon>
    </lineage>
</organism>
<dbReference type="InterPro" id="IPR036388">
    <property type="entry name" value="WH-like_DNA-bd_sf"/>
</dbReference>
<proteinExistence type="predicted"/>